<name>A0A0N0CEV1_9FLAO</name>
<dbReference type="PROSITE" id="PS51257">
    <property type="entry name" value="PROKAR_LIPOPROTEIN"/>
    <property type="match status" value="1"/>
</dbReference>
<evidence type="ECO:0000256" key="1">
    <source>
        <dbReference type="SAM" id="SignalP"/>
    </source>
</evidence>
<sequence length="156" mass="17744">MRVFTFLILLFLITSCDKIALTSDSTIQGLDTIVDFTSVDTYPSFKNCDSIIEKTKKQNCFRTTIHNKIGEELQKHTFIIEDSINETVLVDLLIDKNGVINYQSIQASNSLKKELPKFDSIVQTSVNKLSKVYPAIKRGIPVTTRYQLPIKIQLKN</sequence>
<dbReference type="OrthoDB" id="1191002at2"/>
<dbReference type="STRING" id="1300348.I602_538"/>
<reference evidence="3 5" key="2">
    <citation type="submission" date="2016-10" db="EMBL/GenBank/DDBJ databases">
        <authorList>
            <person name="Varghese N."/>
            <person name="Submissions S."/>
        </authorList>
    </citation>
    <scope>NUCLEOTIDE SEQUENCE [LARGE SCALE GENOMIC DNA]</scope>
    <source>
        <strain evidence="3 5">DSW-5</strain>
    </source>
</reference>
<dbReference type="EMBL" id="LGBR01000001">
    <property type="protein sequence ID" value="KOY50978.1"/>
    <property type="molecule type" value="Genomic_DNA"/>
</dbReference>
<keyword evidence="1" id="KW-0732">Signal</keyword>
<feature type="chain" id="PRO_5005845642" evidence="1">
    <location>
        <begin position="21"/>
        <end position="156"/>
    </location>
</feature>
<dbReference type="Proteomes" id="UP000037716">
    <property type="component" value="Unassembled WGS sequence"/>
</dbReference>
<proteinExistence type="predicted"/>
<reference evidence="2 4" key="1">
    <citation type="submission" date="2015-07" db="EMBL/GenBank/DDBJ databases">
        <title>Genome of Polaribacter dokdonenesis DSW-5, isolated from seawater off Dokdo in Korea.</title>
        <authorList>
            <person name="Yoon K."/>
            <person name="Song J.Y."/>
            <person name="Kim J.F."/>
        </authorList>
    </citation>
    <scope>NUCLEOTIDE SEQUENCE [LARGE SCALE GENOMIC DNA]</scope>
    <source>
        <strain evidence="2 4">DSW-5</strain>
    </source>
</reference>
<feature type="signal peptide" evidence="1">
    <location>
        <begin position="1"/>
        <end position="20"/>
    </location>
</feature>
<keyword evidence="5" id="KW-1185">Reference proteome</keyword>
<accession>A0A0N0CEV1</accession>
<dbReference type="RefSeq" id="WP_053973212.1">
    <property type="nucleotide sequence ID" value="NZ_FNUE01000001.1"/>
</dbReference>
<evidence type="ECO:0000313" key="3">
    <source>
        <dbReference type="EMBL" id="SEE21482.1"/>
    </source>
</evidence>
<evidence type="ECO:0000313" key="2">
    <source>
        <dbReference type="EMBL" id="KOY50978.1"/>
    </source>
</evidence>
<dbReference type="EMBL" id="FNUE01000001">
    <property type="protein sequence ID" value="SEE21482.1"/>
    <property type="molecule type" value="Genomic_DNA"/>
</dbReference>
<comment type="caution">
    <text evidence="2">The sequence shown here is derived from an EMBL/GenBank/DDBJ whole genome shotgun (WGS) entry which is preliminary data.</text>
</comment>
<evidence type="ECO:0000313" key="4">
    <source>
        <dbReference type="Proteomes" id="UP000037716"/>
    </source>
</evidence>
<dbReference type="Proteomes" id="UP000183071">
    <property type="component" value="Unassembled WGS sequence"/>
</dbReference>
<organism evidence="2 4">
    <name type="scientific">Polaribacter dokdonensis DSW-5</name>
    <dbReference type="NCBI Taxonomy" id="1300348"/>
    <lineage>
        <taxon>Bacteria</taxon>
        <taxon>Pseudomonadati</taxon>
        <taxon>Bacteroidota</taxon>
        <taxon>Flavobacteriia</taxon>
        <taxon>Flavobacteriales</taxon>
        <taxon>Flavobacteriaceae</taxon>
    </lineage>
</organism>
<protein>
    <submittedName>
        <fullName evidence="2">TonB domain containing protein</fullName>
    </submittedName>
</protein>
<gene>
    <name evidence="2" type="ORF">I602_538</name>
    <name evidence="3" type="ORF">SAMN05444353_1245</name>
</gene>
<dbReference type="PATRIC" id="fig|1300348.6.peg.536"/>
<evidence type="ECO:0000313" key="5">
    <source>
        <dbReference type="Proteomes" id="UP000183071"/>
    </source>
</evidence>
<dbReference type="AlphaFoldDB" id="A0A0N0CEV1"/>